<comment type="caution">
    <text evidence="2">The sequence shown here is derived from an EMBL/GenBank/DDBJ whole genome shotgun (WGS) entry which is preliminary data.</text>
</comment>
<keyword evidence="3" id="KW-1185">Reference proteome</keyword>
<protein>
    <submittedName>
        <fullName evidence="2">Uncharacterized protein</fullName>
    </submittedName>
</protein>
<evidence type="ECO:0000256" key="1">
    <source>
        <dbReference type="SAM" id="MobiDB-lite"/>
    </source>
</evidence>
<dbReference type="Proteomes" id="UP000653076">
    <property type="component" value="Unassembled WGS sequence"/>
</dbReference>
<evidence type="ECO:0000313" key="3">
    <source>
        <dbReference type="Proteomes" id="UP000653076"/>
    </source>
</evidence>
<reference evidence="2 3" key="1">
    <citation type="submission" date="2021-01" db="EMBL/GenBank/DDBJ databases">
        <title>Whole genome shotgun sequence of Verrucosispora qiuiae NBRC 106684.</title>
        <authorList>
            <person name="Komaki H."/>
            <person name="Tamura T."/>
        </authorList>
    </citation>
    <scope>NUCLEOTIDE SEQUENCE [LARGE SCALE GENOMIC DNA]</scope>
    <source>
        <strain evidence="2 3">NBRC 106684</strain>
    </source>
</reference>
<feature type="compositionally biased region" description="Basic and acidic residues" evidence="1">
    <location>
        <begin position="100"/>
        <end position="110"/>
    </location>
</feature>
<feature type="region of interest" description="Disordered" evidence="1">
    <location>
        <begin position="90"/>
        <end position="110"/>
    </location>
</feature>
<name>A0ABQ4JDJ4_9ACTN</name>
<sequence>MGLPPPDRVRHPAVAVRVGSARPGRAPVQTGRVAVPVAAEPRGSAKLIRNGRNLVDERREWRPAARCRKCDRRKAGVRVGVDGIDMSALPSLRHAPTRSRAADLGRRAAP</sequence>
<evidence type="ECO:0000313" key="2">
    <source>
        <dbReference type="EMBL" id="GIJ28243.1"/>
    </source>
</evidence>
<gene>
    <name evidence="2" type="ORF">Vqi01_34050</name>
</gene>
<accession>A0ABQ4JDJ4</accession>
<dbReference type="EMBL" id="BOPC01000044">
    <property type="protein sequence ID" value="GIJ28243.1"/>
    <property type="molecule type" value="Genomic_DNA"/>
</dbReference>
<organism evidence="2 3">
    <name type="scientific">Micromonospora qiuiae</name>
    <dbReference type="NCBI Taxonomy" id="502268"/>
    <lineage>
        <taxon>Bacteria</taxon>
        <taxon>Bacillati</taxon>
        <taxon>Actinomycetota</taxon>
        <taxon>Actinomycetes</taxon>
        <taxon>Micromonosporales</taxon>
        <taxon>Micromonosporaceae</taxon>
        <taxon>Micromonospora</taxon>
    </lineage>
</organism>
<proteinExistence type="predicted"/>